<dbReference type="GO" id="GO:0003960">
    <property type="term" value="F:quinone reductase (NADPH) activity"/>
    <property type="evidence" value="ECO:0007669"/>
    <property type="project" value="TreeGrafter"/>
</dbReference>
<dbReference type="InterPro" id="IPR036291">
    <property type="entry name" value="NAD(P)-bd_dom_sf"/>
</dbReference>
<name>A0A1G4Q1S6_9HYPH</name>
<reference evidence="4 5" key="1">
    <citation type="submission" date="2016-10" db="EMBL/GenBank/DDBJ databases">
        <authorList>
            <person name="de Groot N.N."/>
        </authorList>
    </citation>
    <scope>NUCLEOTIDE SEQUENCE [LARGE SCALE GENOMIC DNA]</scope>
    <source>
        <strain evidence="4 5">CGMCC 1.3401</strain>
    </source>
</reference>
<dbReference type="Proteomes" id="UP000199542">
    <property type="component" value="Unassembled WGS sequence"/>
</dbReference>
<dbReference type="SUPFAM" id="SSF51735">
    <property type="entry name" value="NAD(P)-binding Rossmann-fold domains"/>
    <property type="match status" value="1"/>
</dbReference>
<evidence type="ECO:0000259" key="3">
    <source>
        <dbReference type="SMART" id="SM00829"/>
    </source>
</evidence>
<dbReference type="RefSeq" id="WP_233426635.1">
    <property type="nucleotide sequence ID" value="NZ_FMTM01000001.1"/>
</dbReference>
<dbReference type="Gene3D" id="3.90.180.10">
    <property type="entry name" value="Medium-chain alcohol dehydrogenases, catalytic domain"/>
    <property type="match status" value="1"/>
</dbReference>
<dbReference type="GO" id="GO:0035925">
    <property type="term" value="F:mRNA 3'-UTR AU-rich region binding"/>
    <property type="evidence" value="ECO:0007669"/>
    <property type="project" value="TreeGrafter"/>
</dbReference>
<dbReference type="InterPro" id="IPR020843">
    <property type="entry name" value="ER"/>
</dbReference>
<dbReference type="EMBL" id="FMTM01000001">
    <property type="protein sequence ID" value="SCW38385.1"/>
    <property type="molecule type" value="Genomic_DNA"/>
</dbReference>
<dbReference type="PANTHER" id="PTHR48106:SF13">
    <property type="entry name" value="QUINONE OXIDOREDUCTASE-RELATED"/>
    <property type="match status" value="1"/>
</dbReference>
<evidence type="ECO:0000313" key="5">
    <source>
        <dbReference type="Proteomes" id="UP000199542"/>
    </source>
</evidence>
<gene>
    <name evidence="4" type="ORF">SAMN02927900_01225</name>
</gene>
<dbReference type="InterPro" id="IPR011032">
    <property type="entry name" value="GroES-like_sf"/>
</dbReference>
<evidence type="ECO:0000256" key="1">
    <source>
        <dbReference type="ARBA" id="ARBA00022857"/>
    </source>
</evidence>
<dbReference type="Pfam" id="PF00107">
    <property type="entry name" value="ADH_zinc_N"/>
    <property type="match status" value="1"/>
</dbReference>
<proteinExistence type="predicted"/>
<feature type="domain" description="Enoyl reductase (ER)" evidence="3">
    <location>
        <begin position="11"/>
        <end position="315"/>
    </location>
</feature>
<accession>A0A1G4Q1S6</accession>
<protein>
    <submittedName>
        <fullName evidence="4">NADPH2:quinone reductase</fullName>
    </submittedName>
</protein>
<keyword evidence="1" id="KW-0521">NADP</keyword>
<sequence>MSKFIQMQSTGGPSVLQIIEKDLRAPRAGEVRLIQDAIGLNFVDTMIRKGQYPMALPAVPGFEAAGTITEVGSGVEGLSVGDRVAYFFSEGAYATERIIPTAPLIRLPADISNETAATFLAKGGTAWMGMRGLHDLKSTDTVLVLGASGSVGAILSRWAKSLGATVIGVAGSPDKLDKVAAGATHAFHAGEPDIAAKIRAIAPDGVDVVYDFVGRATFSLGVSSVRDGGVIAAIGAASGQPAPASDVVRRGVDVRSGGAPQYVRGPTVEIATSQLWDALRSGIFSDLETARYPFDEIARAHDDMDNRRLSGLPVLIA</sequence>
<dbReference type="GO" id="GO:0005829">
    <property type="term" value="C:cytosol"/>
    <property type="evidence" value="ECO:0007669"/>
    <property type="project" value="TreeGrafter"/>
</dbReference>
<evidence type="ECO:0000256" key="2">
    <source>
        <dbReference type="ARBA" id="ARBA00023002"/>
    </source>
</evidence>
<keyword evidence="2" id="KW-0560">Oxidoreductase</keyword>
<dbReference type="PANTHER" id="PTHR48106">
    <property type="entry name" value="QUINONE OXIDOREDUCTASE PIG3-RELATED"/>
    <property type="match status" value="1"/>
</dbReference>
<dbReference type="InterPro" id="IPR013149">
    <property type="entry name" value="ADH-like_C"/>
</dbReference>
<evidence type="ECO:0000313" key="4">
    <source>
        <dbReference type="EMBL" id="SCW38385.1"/>
    </source>
</evidence>
<dbReference type="GO" id="GO:0070402">
    <property type="term" value="F:NADPH binding"/>
    <property type="evidence" value="ECO:0007669"/>
    <property type="project" value="TreeGrafter"/>
</dbReference>
<organism evidence="4 5">
    <name type="scientific">Rhizobium mongolense subsp. loessense</name>
    <dbReference type="NCBI Taxonomy" id="158890"/>
    <lineage>
        <taxon>Bacteria</taxon>
        <taxon>Pseudomonadati</taxon>
        <taxon>Pseudomonadota</taxon>
        <taxon>Alphaproteobacteria</taxon>
        <taxon>Hyphomicrobiales</taxon>
        <taxon>Rhizobiaceae</taxon>
        <taxon>Rhizobium/Agrobacterium group</taxon>
        <taxon>Rhizobium</taxon>
    </lineage>
</organism>
<dbReference type="SMART" id="SM00829">
    <property type="entry name" value="PKS_ER"/>
    <property type="match status" value="1"/>
</dbReference>
<dbReference type="InterPro" id="IPR013154">
    <property type="entry name" value="ADH-like_N"/>
</dbReference>
<dbReference type="SUPFAM" id="SSF50129">
    <property type="entry name" value="GroES-like"/>
    <property type="match status" value="1"/>
</dbReference>
<dbReference type="Gene3D" id="3.40.50.720">
    <property type="entry name" value="NAD(P)-binding Rossmann-like Domain"/>
    <property type="match status" value="1"/>
</dbReference>
<dbReference type="Pfam" id="PF08240">
    <property type="entry name" value="ADH_N"/>
    <property type="match status" value="1"/>
</dbReference>
<dbReference type="AlphaFoldDB" id="A0A1G4Q1S6"/>